<keyword evidence="1" id="KW-0812">Transmembrane</keyword>
<keyword evidence="3" id="KW-1185">Reference proteome</keyword>
<evidence type="ECO:0000313" key="2">
    <source>
        <dbReference type="EMBL" id="MPC45777.1"/>
    </source>
</evidence>
<proteinExistence type="predicted"/>
<evidence type="ECO:0000313" key="3">
    <source>
        <dbReference type="Proteomes" id="UP000324222"/>
    </source>
</evidence>
<evidence type="ECO:0000256" key="1">
    <source>
        <dbReference type="SAM" id="Phobius"/>
    </source>
</evidence>
<dbReference type="Proteomes" id="UP000324222">
    <property type="component" value="Unassembled WGS sequence"/>
</dbReference>
<comment type="caution">
    <text evidence="2">The sequence shown here is derived from an EMBL/GenBank/DDBJ whole genome shotgun (WGS) entry which is preliminary data.</text>
</comment>
<name>A0A5B7FJT0_PORTR</name>
<organism evidence="2 3">
    <name type="scientific">Portunus trituberculatus</name>
    <name type="common">Swimming crab</name>
    <name type="synonym">Neptunus trituberculatus</name>
    <dbReference type="NCBI Taxonomy" id="210409"/>
    <lineage>
        <taxon>Eukaryota</taxon>
        <taxon>Metazoa</taxon>
        <taxon>Ecdysozoa</taxon>
        <taxon>Arthropoda</taxon>
        <taxon>Crustacea</taxon>
        <taxon>Multicrustacea</taxon>
        <taxon>Malacostraca</taxon>
        <taxon>Eumalacostraca</taxon>
        <taxon>Eucarida</taxon>
        <taxon>Decapoda</taxon>
        <taxon>Pleocyemata</taxon>
        <taxon>Brachyura</taxon>
        <taxon>Eubrachyura</taxon>
        <taxon>Portunoidea</taxon>
        <taxon>Portunidae</taxon>
        <taxon>Portuninae</taxon>
        <taxon>Portunus</taxon>
    </lineage>
</organism>
<dbReference type="AlphaFoldDB" id="A0A5B7FJT0"/>
<dbReference type="EMBL" id="VSRR010006890">
    <property type="protein sequence ID" value="MPC45777.1"/>
    <property type="molecule type" value="Genomic_DNA"/>
</dbReference>
<keyword evidence="1" id="KW-0472">Membrane</keyword>
<sequence length="78" mass="9174">MLKHTKTTHFRNISVNSTNSVFCLHFCVLVQKKLKTTKITRFPNFYFSFSILACFINFIVIKHQNTELLPKHTICLIN</sequence>
<protein>
    <submittedName>
        <fullName evidence="2">Uncharacterized protein</fullName>
    </submittedName>
</protein>
<gene>
    <name evidence="2" type="ORF">E2C01_039483</name>
</gene>
<keyword evidence="1" id="KW-1133">Transmembrane helix</keyword>
<reference evidence="2 3" key="1">
    <citation type="submission" date="2019-05" db="EMBL/GenBank/DDBJ databases">
        <title>Another draft genome of Portunus trituberculatus and its Hox gene families provides insights of decapod evolution.</title>
        <authorList>
            <person name="Jeong J.-H."/>
            <person name="Song I."/>
            <person name="Kim S."/>
            <person name="Choi T."/>
            <person name="Kim D."/>
            <person name="Ryu S."/>
            <person name="Kim W."/>
        </authorList>
    </citation>
    <scope>NUCLEOTIDE SEQUENCE [LARGE SCALE GENOMIC DNA]</scope>
    <source>
        <tissue evidence="2">Muscle</tissue>
    </source>
</reference>
<feature type="transmembrane region" description="Helical" evidence="1">
    <location>
        <begin position="42"/>
        <end position="61"/>
    </location>
</feature>
<accession>A0A5B7FJT0</accession>